<dbReference type="Proteomes" id="UP000269019">
    <property type="component" value="Chromosome"/>
</dbReference>
<keyword evidence="2" id="KW-1185">Reference proteome</keyword>
<gene>
    <name evidence="1" type="ORF">CCHOA_07715</name>
</gene>
<proteinExistence type="predicted"/>
<sequence>MANGSEVDLLGVAAVDLPCFRVRNWLIGGGCGCCRRQAVRAPGAAMVCLALDAVF</sequence>
<dbReference type="AlphaFoldDB" id="A0A3G6J751"/>
<evidence type="ECO:0000313" key="1">
    <source>
        <dbReference type="EMBL" id="AZA13935.1"/>
    </source>
</evidence>
<accession>A0A3G6J751</accession>
<organism evidence="1 2">
    <name type="scientific">Corynebacterium choanae</name>
    <dbReference type="NCBI Taxonomy" id="1862358"/>
    <lineage>
        <taxon>Bacteria</taxon>
        <taxon>Bacillati</taxon>
        <taxon>Actinomycetota</taxon>
        <taxon>Actinomycetes</taxon>
        <taxon>Mycobacteriales</taxon>
        <taxon>Corynebacteriaceae</taxon>
        <taxon>Corynebacterium</taxon>
    </lineage>
</organism>
<dbReference type="EMBL" id="CP033896">
    <property type="protein sequence ID" value="AZA13935.1"/>
    <property type="molecule type" value="Genomic_DNA"/>
</dbReference>
<evidence type="ECO:0000313" key="2">
    <source>
        <dbReference type="Proteomes" id="UP000269019"/>
    </source>
</evidence>
<reference evidence="1 2" key="1">
    <citation type="submission" date="2018-11" db="EMBL/GenBank/DDBJ databases">
        <authorList>
            <person name="Kleinhagauer T."/>
            <person name="Glaeser S.P."/>
            <person name="Spergser J."/>
            <person name="Ruckert C."/>
            <person name="Kaempfer P."/>
            <person name="Busse H.-J."/>
        </authorList>
    </citation>
    <scope>NUCLEOTIDE SEQUENCE [LARGE SCALE GENOMIC DNA]</scope>
    <source>
        <strain evidence="1 2">200CH</strain>
    </source>
</reference>
<dbReference type="KEGG" id="ccho:CCHOA_07715"/>
<protein>
    <submittedName>
        <fullName evidence="1">Uncharacterized protein</fullName>
    </submittedName>
</protein>
<name>A0A3G6J751_9CORY</name>